<feature type="region of interest" description="Disordered" evidence="1">
    <location>
        <begin position="37"/>
        <end position="57"/>
    </location>
</feature>
<proteinExistence type="predicted"/>
<name>A0AAD7KWY8_QUISA</name>
<feature type="compositionally biased region" description="Acidic residues" evidence="1">
    <location>
        <begin position="38"/>
        <end position="54"/>
    </location>
</feature>
<dbReference type="Proteomes" id="UP001163823">
    <property type="component" value="Chromosome 13"/>
</dbReference>
<feature type="region of interest" description="Disordered" evidence="1">
    <location>
        <begin position="1"/>
        <end position="23"/>
    </location>
</feature>
<comment type="caution">
    <text evidence="2">The sequence shown here is derived from an EMBL/GenBank/DDBJ whole genome shotgun (WGS) entry which is preliminary data.</text>
</comment>
<evidence type="ECO:0000313" key="2">
    <source>
        <dbReference type="EMBL" id="KAJ7947404.1"/>
    </source>
</evidence>
<dbReference type="PANTHER" id="PTHR46871:SF1">
    <property type="entry name" value="BROMO-ADJACENT HOMOLOGY (BAH) DOMAIN-CONTAINING PROTEIN"/>
    <property type="match status" value="1"/>
</dbReference>
<keyword evidence="3" id="KW-1185">Reference proteome</keyword>
<dbReference type="PANTHER" id="PTHR46871">
    <property type="entry name" value="BROMO-ADJACENT HOMOLOGY (BAH) DOMAIN-CONTAINING PROTEIN"/>
    <property type="match status" value="1"/>
</dbReference>
<dbReference type="AlphaFoldDB" id="A0AAD7KWY8"/>
<dbReference type="EMBL" id="JARAOO010000013">
    <property type="protein sequence ID" value="KAJ7947404.1"/>
    <property type="molecule type" value="Genomic_DNA"/>
</dbReference>
<dbReference type="Gene3D" id="2.30.30.490">
    <property type="match status" value="1"/>
</dbReference>
<reference evidence="2" key="1">
    <citation type="journal article" date="2023" name="Science">
        <title>Elucidation of the pathway for biosynthesis of saponin adjuvants from the soapbark tree.</title>
        <authorList>
            <person name="Reed J."/>
            <person name="Orme A."/>
            <person name="El-Demerdash A."/>
            <person name="Owen C."/>
            <person name="Martin L.B.B."/>
            <person name="Misra R.C."/>
            <person name="Kikuchi S."/>
            <person name="Rejzek M."/>
            <person name="Martin A.C."/>
            <person name="Harkess A."/>
            <person name="Leebens-Mack J."/>
            <person name="Louveau T."/>
            <person name="Stephenson M.J."/>
            <person name="Osbourn A."/>
        </authorList>
    </citation>
    <scope>NUCLEOTIDE SEQUENCE</scope>
    <source>
        <strain evidence="2">S10</strain>
    </source>
</reference>
<evidence type="ECO:0000313" key="3">
    <source>
        <dbReference type="Proteomes" id="UP001163823"/>
    </source>
</evidence>
<protein>
    <submittedName>
        <fullName evidence="2">Bromo adjacent-likey (BAH) domain</fullName>
    </submittedName>
</protein>
<dbReference type="KEGG" id="qsa:O6P43_032214"/>
<accession>A0AAD7KWY8</accession>
<dbReference type="InterPro" id="IPR043151">
    <property type="entry name" value="BAH_sf"/>
</dbReference>
<sequence>MGTHQSFAENFHEEDEEQQVYEESVSMPLVWKNMNVKEEEEEEQKFGGGEEEPSLMDANAIGDPLRLSGKGRKKKYHYKAFEFDGNQYELEDFVLVAPDKKDEKPCVAVIKDITQESVMHFVPMHKKIPKRSEHPGFIVQRVYDHREEKLYKLTDRDYKDNIQKEIDLLLHKIWSLLGDLPDIETEEAPSDQELHSDISWEEEETSKPDQHLKATMQESRIINASEYYCMFGKFKALTGEIHKWLERLLQGVQYMCSSGNNIQSDEKGNNSFGTETKIHEKSLKGRESFTWPDAVVLAIVALEMASYDGLSSDFHKYNQKLQKMLFNLKLTHDLGLRLLVEGLTTKEIVKETVKKEPDESEGMKVTDFYSTF</sequence>
<evidence type="ECO:0000256" key="1">
    <source>
        <dbReference type="SAM" id="MobiDB-lite"/>
    </source>
</evidence>
<organism evidence="2 3">
    <name type="scientific">Quillaja saponaria</name>
    <name type="common">Soap bark tree</name>
    <dbReference type="NCBI Taxonomy" id="32244"/>
    <lineage>
        <taxon>Eukaryota</taxon>
        <taxon>Viridiplantae</taxon>
        <taxon>Streptophyta</taxon>
        <taxon>Embryophyta</taxon>
        <taxon>Tracheophyta</taxon>
        <taxon>Spermatophyta</taxon>
        <taxon>Magnoliopsida</taxon>
        <taxon>eudicotyledons</taxon>
        <taxon>Gunneridae</taxon>
        <taxon>Pentapetalae</taxon>
        <taxon>rosids</taxon>
        <taxon>fabids</taxon>
        <taxon>Fabales</taxon>
        <taxon>Quillajaceae</taxon>
        <taxon>Quillaja</taxon>
    </lineage>
</organism>
<gene>
    <name evidence="2" type="ORF">O6P43_032214</name>
</gene>